<keyword evidence="2" id="KW-1185">Reference proteome</keyword>
<gene>
    <name evidence="1" type="ORF">QE364_002428</name>
</gene>
<comment type="caution">
    <text evidence="1">The sequence shown here is derived from an EMBL/GenBank/DDBJ whole genome shotgun (WGS) entry which is preliminary data.</text>
</comment>
<protein>
    <submittedName>
        <fullName evidence="1">Uncharacterized protein</fullName>
    </submittedName>
</protein>
<accession>A0ACC6IJ66</accession>
<evidence type="ECO:0000313" key="2">
    <source>
        <dbReference type="Proteomes" id="UP001261666"/>
    </source>
</evidence>
<proteinExistence type="predicted"/>
<dbReference type="Proteomes" id="UP001261666">
    <property type="component" value="Unassembled WGS sequence"/>
</dbReference>
<organism evidence="1 2">
    <name type="scientific">Nocardioides zeae</name>
    <dbReference type="NCBI Taxonomy" id="1457234"/>
    <lineage>
        <taxon>Bacteria</taxon>
        <taxon>Bacillati</taxon>
        <taxon>Actinomycetota</taxon>
        <taxon>Actinomycetes</taxon>
        <taxon>Propionibacteriales</taxon>
        <taxon>Nocardioidaceae</taxon>
        <taxon>Nocardioides</taxon>
    </lineage>
</organism>
<dbReference type="EMBL" id="JAVIZJ010000006">
    <property type="protein sequence ID" value="MDR6210713.1"/>
    <property type="molecule type" value="Genomic_DNA"/>
</dbReference>
<name>A0ACC6IJ66_9ACTN</name>
<sequence length="148" mass="15949">METRPMQPPARQPLGFWTVRAGEAIGRRTRSALADLGVTQPEWWVLHQLSLHPAGVGRTDVVDTIGPNDTPAVIAEAIASAERNGWLVADGGSIRATASGAEVFARCAALQAELQAERMRGITEAELATTITVLQRTIENVGSDAWHW</sequence>
<evidence type="ECO:0000313" key="1">
    <source>
        <dbReference type="EMBL" id="MDR6210713.1"/>
    </source>
</evidence>
<reference evidence="1" key="1">
    <citation type="submission" date="2023-08" db="EMBL/GenBank/DDBJ databases">
        <title>Functional and genomic diversity of the sorghum phyllosphere microbiome.</title>
        <authorList>
            <person name="Shade A."/>
        </authorList>
    </citation>
    <scope>NUCLEOTIDE SEQUENCE</scope>
    <source>
        <strain evidence="1">SORGH_AS_0885</strain>
    </source>
</reference>